<protein>
    <submittedName>
        <fullName evidence="1">Uncharacterized protein</fullName>
    </submittedName>
</protein>
<dbReference type="AlphaFoldDB" id="A0A0G4GCQ5"/>
<accession>A0A0G4GCQ5</accession>
<gene>
    <name evidence="1" type="ORF">Vbra_925</name>
</gene>
<dbReference type="EMBL" id="CDMY01000620">
    <property type="protein sequence ID" value="CEM26582.1"/>
    <property type="molecule type" value="Genomic_DNA"/>
</dbReference>
<evidence type="ECO:0000313" key="1">
    <source>
        <dbReference type="EMBL" id="CEM26582.1"/>
    </source>
</evidence>
<organism evidence="1 2">
    <name type="scientific">Vitrella brassicaformis (strain CCMP3155)</name>
    <dbReference type="NCBI Taxonomy" id="1169540"/>
    <lineage>
        <taxon>Eukaryota</taxon>
        <taxon>Sar</taxon>
        <taxon>Alveolata</taxon>
        <taxon>Colpodellida</taxon>
        <taxon>Vitrellaceae</taxon>
        <taxon>Vitrella</taxon>
    </lineage>
</organism>
<dbReference type="Proteomes" id="UP000041254">
    <property type="component" value="Unassembled WGS sequence"/>
</dbReference>
<name>A0A0G4GCQ5_VITBC</name>
<dbReference type="PhylomeDB" id="A0A0G4GCQ5"/>
<keyword evidence="2" id="KW-1185">Reference proteome</keyword>
<reference evidence="1 2" key="1">
    <citation type="submission" date="2014-11" db="EMBL/GenBank/DDBJ databases">
        <authorList>
            <person name="Zhu J."/>
            <person name="Qi W."/>
            <person name="Song R."/>
        </authorList>
    </citation>
    <scope>NUCLEOTIDE SEQUENCE [LARGE SCALE GENOMIC DNA]</scope>
</reference>
<evidence type="ECO:0000313" key="2">
    <source>
        <dbReference type="Proteomes" id="UP000041254"/>
    </source>
</evidence>
<proteinExistence type="predicted"/>
<dbReference type="InParanoid" id="A0A0G4GCQ5"/>
<sequence>MTMGGEDEPFYVMCGGDHGIALTFERAVAMLYAVFQTAFVDDRQADEQIRLDDNVVQVVRYIQLRRFGELAAAKRDFLYGLSPPADGDSPLPARRGVIEMAGLAEEMLSVVLWPFIDREPPEDTAGLDEYRDMMMDLER</sequence>
<dbReference type="VEuPathDB" id="CryptoDB:Vbra_925"/>